<name>A0A483H8N2_KLEPN</name>
<dbReference type="Pfam" id="PF06412">
    <property type="entry name" value="TraD"/>
    <property type="match status" value="1"/>
</dbReference>
<dbReference type="AlphaFoldDB" id="A0A483H8N2"/>
<protein>
    <submittedName>
        <fullName evidence="2">Conjugal transfer protein TraD</fullName>
    </submittedName>
    <submittedName>
        <fullName evidence="1">Plasmid stabilization protein</fullName>
    </submittedName>
</protein>
<proteinExistence type="predicted"/>
<reference evidence="2" key="2">
    <citation type="submission" date="2019-03" db="EMBL/GenBank/DDBJ databases">
        <authorList>
            <consortium name="Pathogen Informatics"/>
        </authorList>
    </citation>
    <scope>NUCLEOTIDE SEQUENCE</scope>
    <source>
        <strain evidence="2">5012STDY7626360</strain>
    </source>
</reference>
<evidence type="ECO:0000313" key="2">
    <source>
        <dbReference type="EMBL" id="VGM50736.1"/>
    </source>
</evidence>
<organism evidence="1">
    <name type="scientific">Klebsiella pneumoniae</name>
    <dbReference type="NCBI Taxonomy" id="573"/>
    <lineage>
        <taxon>Bacteria</taxon>
        <taxon>Pseudomonadati</taxon>
        <taxon>Pseudomonadota</taxon>
        <taxon>Gammaproteobacteria</taxon>
        <taxon>Enterobacterales</taxon>
        <taxon>Enterobacteriaceae</taxon>
        <taxon>Klebsiella/Raoultella group</taxon>
        <taxon>Klebsiella</taxon>
        <taxon>Klebsiella pneumoniae complex</taxon>
    </lineage>
</organism>
<reference evidence="1" key="1">
    <citation type="submission" date="2019-01" db="EMBL/GenBank/DDBJ databases">
        <authorList>
            <person name="Lista F."/>
            <person name="Anselmo A."/>
        </authorList>
    </citation>
    <scope>NUCLEOTIDE SEQUENCE</scope>
    <source>
        <strain evidence="1">15S</strain>
    </source>
</reference>
<sequence length="117" mass="13683">MNDDEIKNTYLTGNYFKNDRSRPDVKKTLEQKIAGAQNKLNYLKAKEKRETKQEKTRQKIILGAEVAKVLNCDISEVDKQLLFGILLEIPSLHINDIEQYKIHGQIYIERVLKKIRP</sequence>
<gene>
    <name evidence="1" type="ORF">ETE65_25575</name>
    <name evidence="2" type="ORF">SAMEA4873561_03814</name>
</gene>
<dbReference type="InterPro" id="IPR009444">
    <property type="entry name" value="Conjugal_tfr_TraD_a-type"/>
</dbReference>
<accession>A0A483H8N2</accession>
<dbReference type="RefSeq" id="WP_020324302.1">
    <property type="nucleotide sequence ID" value="NZ_BIJL01000001.1"/>
</dbReference>
<dbReference type="EMBL" id="CAAHDG010000011">
    <property type="protein sequence ID" value="VGM50736.1"/>
    <property type="molecule type" value="Genomic_DNA"/>
</dbReference>
<dbReference type="EMBL" id="SDCH01000045">
    <property type="protein sequence ID" value="TCX15527.1"/>
    <property type="molecule type" value="Genomic_DNA"/>
</dbReference>
<evidence type="ECO:0000313" key="1">
    <source>
        <dbReference type="EMBL" id="TCX15527.1"/>
    </source>
</evidence>